<organism evidence="3">
    <name type="scientific">Coralloluteibacterium stylophorae</name>
    <dbReference type="NCBI Taxonomy" id="1776034"/>
    <lineage>
        <taxon>Bacteria</taxon>
        <taxon>Pseudomonadati</taxon>
        <taxon>Pseudomonadota</taxon>
        <taxon>Gammaproteobacteria</taxon>
        <taxon>Lysobacterales</taxon>
        <taxon>Lysobacteraceae</taxon>
        <taxon>Coralloluteibacterium</taxon>
    </lineage>
</organism>
<dbReference type="AlphaFoldDB" id="A0A8J8AZ83"/>
<feature type="region of interest" description="Disordered" evidence="2">
    <location>
        <begin position="56"/>
        <end position="76"/>
    </location>
</feature>
<protein>
    <submittedName>
        <fullName evidence="3">ROK family protein</fullName>
    </submittedName>
</protein>
<dbReference type="SUPFAM" id="SSF53067">
    <property type="entry name" value="Actin-like ATPase domain"/>
    <property type="match status" value="1"/>
</dbReference>
<dbReference type="EMBL" id="JAGQFT020000003">
    <property type="protein sequence ID" value="MBS7456823.1"/>
    <property type="molecule type" value="Genomic_DNA"/>
</dbReference>
<dbReference type="InterPro" id="IPR000600">
    <property type="entry name" value="ROK"/>
</dbReference>
<dbReference type="InterPro" id="IPR043129">
    <property type="entry name" value="ATPase_NBD"/>
</dbReference>
<dbReference type="Proteomes" id="UP000675747">
    <property type="component" value="Unassembled WGS sequence"/>
</dbReference>
<evidence type="ECO:0000313" key="5">
    <source>
        <dbReference type="Proteomes" id="UP000675747"/>
    </source>
</evidence>
<dbReference type="PANTHER" id="PTHR18964">
    <property type="entry name" value="ROK (REPRESSOR, ORF, KINASE) FAMILY"/>
    <property type="match status" value="1"/>
</dbReference>
<comment type="caution">
    <text evidence="3">The sequence shown here is derived from an EMBL/GenBank/DDBJ whole genome shotgun (WGS) entry which is preliminary data.</text>
</comment>
<evidence type="ECO:0000313" key="3">
    <source>
        <dbReference type="EMBL" id="MBR0563840.1"/>
    </source>
</evidence>
<keyword evidence="5" id="KW-1185">Reference proteome</keyword>
<dbReference type="EMBL" id="JAGQFT010000186">
    <property type="protein sequence ID" value="MBR0563840.1"/>
    <property type="molecule type" value="Genomic_DNA"/>
</dbReference>
<gene>
    <name evidence="4" type="ORF">KB893_006715</name>
    <name evidence="3" type="ORF">KB893_15165</name>
</gene>
<dbReference type="RefSeq" id="WP_211927731.1">
    <property type="nucleotide sequence ID" value="NZ_JAGQFT020000003.1"/>
</dbReference>
<comment type="similarity">
    <text evidence="1">Belongs to the ROK (NagC/XylR) family.</text>
</comment>
<evidence type="ECO:0000256" key="2">
    <source>
        <dbReference type="SAM" id="MobiDB-lite"/>
    </source>
</evidence>
<proteinExistence type="inferred from homology"/>
<accession>A0A8J8AZ83</accession>
<evidence type="ECO:0000256" key="1">
    <source>
        <dbReference type="ARBA" id="ARBA00006479"/>
    </source>
</evidence>
<reference evidence="4 5" key="1">
    <citation type="journal article" date="2021" name="Microbiol. Resour. Announc.">
        <title>Draft Genome Sequence of Coralloluteibacterium stylophorae LMG 29479T.</title>
        <authorList>
            <person name="Karlyshev A.V."/>
            <person name="Kudryashova E.B."/>
            <person name="Ariskina E.V."/>
            <person name="Conroy A.P."/>
            <person name="Abidueva E.Y."/>
        </authorList>
    </citation>
    <scope>NUCLEOTIDE SEQUENCE [LARGE SCALE GENOMIC DNA]</scope>
    <source>
        <strain evidence="4 5">LMG 29479</strain>
    </source>
</reference>
<name>A0A8J8AZ83_9GAMM</name>
<evidence type="ECO:0000313" key="4">
    <source>
        <dbReference type="EMBL" id="MBS7456823.1"/>
    </source>
</evidence>
<sequence length="364" mass="39253">MAGSSSDAPSDDRGSHAAARLPGLSIDSYNLELCDGDAFVGDRASQSAFRELLEERRRHQRTGDADPFGDTPSAKLSKKTIDEVLRSSDEHAAHLVHGAVEDYARRLVGVVRQFLDSAPWRGVQHIVFGGGMQEGAAGRLAIARAQRLSREAGIDIDYSTLRHDPDDGGLLGWAQLAPEATLRAGEAFLAVDIGGTNIRCGIVAHRRDATPDRRHAEVMWRNGWRHAEDRPVRDEAVMELAGMLNGLVAQARTTGIRLAPFVGIACPGAIRADGGIARGGQNLPGDWEADGFNLPRALRERLDRIDGSDVQVVMHNDAVVQGLSERARMRRLRRWGVLTIGTGLGNASYTNLRPADDGNAADGA</sequence>
<dbReference type="PANTHER" id="PTHR18964:SF149">
    <property type="entry name" value="BIFUNCTIONAL UDP-N-ACETYLGLUCOSAMINE 2-EPIMERASE_N-ACETYLMANNOSAMINE KINASE"/>
    <property type="match status" value="1"/>
</dbReference>
<dbReference type="Gene3D" id="3.30.420.40">
    <property type="match status" value="1"/>
</dbReference>
<reference evidence="3" key="2">
    <citation type="submission" date="2021-04" db="EMBL/GenBank/DDBJ databases">
        <authorList>
            <person name="Karlyshev A.V."/>
        </authorList>
    </citation>
    <scope>NUCLEOTIDE SEQUENCE</scope>
    <source>
        <strain evidence="3">LMG 29479</strain>
    </source>
</reference>